<keyword evidence="4" id="KW-0547">Nucleotide-binding</keyword>
<sequence>MKLLQRLITSTTPPFTHHRPLRIPRHPLELARIHSSWPLACHLVPLLLPAQRPNGTHVCMVLEALDKHLLELIKRHQNKGEPMPLVKQIAKLVLLALDYLHRCCGVIRTGEYYNQTNVITTEDCLPHLKLCLNRNLAQQYAVLEVGPKFPQASLSRIRIAEATSLERFYP</sequence>
<dbReference type="GO" id="GO:0050684">
    <property type="term" value="P:regulation of mRNA processing"/>
    <property type="evidence" value="ECO:0007669"/>
    <property type="project" value="TreeGrafter"/>
</dbReference>
<evidence type="ECO:0000256" key="1">
    <source>
        <dbReference type="ARBA" id="ARBA00012513"/>
    </source>
</evidence>
<dbReference type="Proteomes" id="UP000308652">
    <property type="component" value="Unassembled WGS sequence"/>
</dbReference>
<evidence type="ECO:0000256" key="8">
    <source>
        <dbReference type="ARBA" id="ARBA00048679"/>
    </source>
</evidence>
<dbReference type="InterPro" id="IPR051334">
    <property type="entry name" value="SRPK"/>
</dbReference>
<evidence type="ECO:0000313" key="9">
    <source>
        <dbReference type="EMBL" id="TFK37806.1"/>
    </source>
</evidence>
<dbReference type="PANTHER" id="PTHR47634">
    <property type="entry name" value="PROTEIN KINASE DOMAIN-CONTAINING PROTEIN-RELATED"/>
    <property type="match status" value="1"/>
</dbReference>
<dbReference type="PANTHER" id="PTHR47634:SF9">
    <property type="entry name" value="PROTEIN KINASE DOMAIN-CONTAINING PROTEIN-RELATED"/>
    <property type="match status" value="1"/>
</dbReference>
<dbReference type="AlphaFoldDB" id="A0A5C3M0E8"/>
<keyword evidence="10" id="KW-1185">Reference proteome</keyword>
<evidence type="ECO:0000256" key="4">
    <source>
        <dbReference type="ARBA" id="ARBA00022741"/>
    </source>
</evidence>
<dbReference type="STRING" id="68775.A0A5C3M0E8"/>
<dbReference type="GO" id="GO:0005524">
    <property type="term" value="F:ATP binding"/>
    <property type="evidence" value="ECO:0007669"/>
    <property type="project" value="UniProtKB-KW"/>
</dbReference>
<dbReference type="GO" id="GO:0000245">
    <property type="term" value="P:spliceosomal complex assembly"/>
    <property type="evidence" value="ECO:0007669"/>
    <property type="project" value="TreeGrafter"/>
</dbReference>
<evidence type="ECO:0000256" key="5">
    <source>
        <dbReference type="ARBA" id="ARBA00022777"/>
    </source>
</evidence>
<dbReference type="Gene3D" id="3.30.200.20">
    <property type="entry name" value="Phosphorylase Kinase, domain 1"/>
    <property type="match status" value="1"/>
</dbReference>
<evidence type="ECO:0000256" key="3">
    <source>
        <dbReference type="ARBA" id="ARBA00022679"/>
    </source>
</evidence>
<dbReference type="SUPFAM" id="SSF56112">
    <property type="entry name" value="Protein kinase-like (PK-like)"/>
    <property type="match status" value="1"/>
</dbReference>
<comment type="catalytic activity">
    <reaction evidence="8">
        <text>L-seryl-[protein] + ATP = O-phospho-L-seryl-[protein] + ADP + H(+)</text>
        <dbReference type="Rhea" id="RHEA:17989"/>
        <dbReference type="Rhea" id="RHEA-COMP:9863"/>
        <dbReference type="Rhea" id="RHEA-COMP:11604"/>
        <dbReference type="ChEBI" id="CHEBI:15378"/>
        <dbReference type="ChEBI" id="CHEBI:29999"/>
        <dbReference type="ChEBI" id="CHEBI:30616"/>
        <dbReference type="ChEBI" id="CHEBI:83421"/>
        <dbReference type="ChEBI" id="CHEBI:456216"/>
        <dbReference type="EC" id="2.7.11.1"/>
    </reaction>
</comment>
<dbReference type="InterPro" id="IPR011009">
    <property type="entry name" value="Kinase-like_dom_sf"/>
</dbReference>
<keyword evidence="2" id="KW-0723">Serine/threonine-protein kinase</keyword>
<keyword evidence="3" id="KW-0808">Transferase</keyword>
<dbReference type="GO" id="GO:0005737">
    <property type="term" value="C:cytoplasm"/>
    <property type="evidence" value="ECO:0007669"/>
    <property type="project" value="TreeGrafter"/>
</dbReference>
<dbReference type="EC" id="2.7.11.1" evidence="1"/>
<name>A0A5C3M0E8_9AGAR</name>
<dbReference type="GO" id="GO:0005634">
    <property type="term" value="C:nucleus"/>
    <property type="evidence" value="ECO:0007669"/>
    <property type="project" value="TreeGrafter"/>
</dbReference>
<comment type="catalytic activity">
    <reaction evidence="7">
        <text>L-threonyl-[protein] + ATP = O-phospho-L-threonyl-[protein] + ADP + H(+)</text>
        <dbReference type="Rhea" id="RHEA:46608"/>
        <dbReference type="Rhea" id="RHEA-COMP:11060"/>
        <dbReference type="Rhea" id="RHEA-COMP:11605"/>
        <dbReference type="ChEBI" id="CHEBI:15378"/>
        <dbReference type="ChEBI" id="CHEBI:30013"/>
        <dbReference type="ChEBI" id="CHEBI:30616"/>
        <dbReference type="ChEBI" id="CHEBI:61977"/>
        <dbReference type="ChEBI" id="CHEBI:456216"/>
        <dbReference type="EC" id="2.7.11.1"/>
    </reaction>
</comment>
<dbReference type="GO" id="GO:0004674">
    <property type="term" value="F:protein serine/threonine kinase activity"/>
    <property type="evidence" value="ECO:0007669"/>
    <property type="project" value="UniProtKB-KW"/>
</dbReference>
<gene>
    <name evidence="9" type="ORF">BDQ12DRAFT_684709</name>
</gene>
<keyword evidence="5" id="KW-0418">Kinase</keyword>
<dbReference type="OrthoDB" id="5979581at2759"/>
<evidence type="ECO:0000256" key="2">
    <source>
        <dbReference type="ARBA" id="ARBA00022527"/>
    </source>
</evidence>
<dbReference type="EMBL" id="ML213606">
    <property type="protein sequence ID" value="TFK37806.1"/>
    <property type="molecule type" value="Genomic_DNA"/>
</dbReference>
<proteinExistence type="predicted"/>
<organism evidence="9 10">
    <name type="scientific">Crucibulum laeve</name>
    <dbReference type="NCBI Taxonomy" id="68775"/>
    <lineage>
        <taxon>Eukaryota</taxon>
        <taxon>Fungi</taxon>
        <taxon>Dikarya</taxon>
        <taxon>Basidiomycota</taxon>
        <taxon>Agaricomycotina</taxon>
        <taxon>Agaricomycetes</taxon>
        <taxon>Agaricomycetidae</taxon>
        <taxon>Agaricales</taxon>
        <taxon>Agaricineae</taxon>
        <taxon>Nidulariaceae</taxon>
        <taxon>Crucibulum</taxon>
    </lineage>
</organism>
<accession>A0A5C3M0E8</accession>
<evidence type="ECO:0000313" key="10">
    <source>
        <dbReference type="Proteomes" id="UP000308652"/>
    </source>
</evidence>
<dbReference type="Gene3D" id="1.10.510.10">
    <property type="entry name" value="Transferase(Phosphotransferase) domain 1"/>
    <property type="match status" value="1"/>
</dbReference>
<evidence type="ECO:0000256" key="7">
    <source>
        <dbReference type="ARBA" id="ARBA00047899"/>
    </source>
</evidence>
<reference evidence="9 10" key="1">
    <citation type="journal article" date="2019" name="Nat. Ecol. Evol.">
        <title>Megaphylogeny resolves global patterns of mushroom evolution.</title>
        <authorList>
            <person name="Varga T."/>
            <person name="Krizsan K."/>
            <person name="Foldi C."/>
            <person name="Dima B."/>
            <person name="Sanchez-Garcia M."/>
            <person name="Sanchez-Ramirez S."/>
            <person name="Szollosi G.J."/>
            <person name="Szarkandi J.G."/>
            <person name="Papp V."/>
            <person name="Albert L."/>
            <person name="Andreopoulos W."/>
            <person name="Angelini C."/>
            <person name="Antonin V."/>
            <person name="Barry K.W."/>
            <person name="Bougher N.L."/>
            <person name="Buchanan P."/>
            <person name="Buyck B."/>
            <person name="Bense V."/>
            <person name="Catcheside P."/>
            <person name="Chovatia M."/>
            <person name="Cooper J."/>
            <person name="Damon W."/>
            <person name="Desjardin D."/>
            <person name="Finy P."/>
            <person name="Geml J."/>
            <person name="Haridas S."/>
            <person name="Hughes K."/>
            <person name="Justo A."/>
            <person name="Karasinski D."/>
            <person name="Kautmanova I."/>
            <person name="Kiss B."/>
            <person name="Kocsube S."/>
            <person name="Kotiranta H."/>
            <person name="LaButti K.M."/>
            <person name="Lechner B.E."/>
            <person name="Liimatainen K."/>
            <person name="Lipzen A."/>
            <person name="Lukacs Z."/>
            <person name="Mihaltcheva S."/>
            <person name="Morgado L.N."/>
            <person name="Niskanen T."/>
            <person name="Noordeloos M.E."/>
            <person name="Ohm R.A."/>
            <person name="Ortiz-Santana B."/>
            <person name="Ovrebo C."/>
            <person name="Racz N."/>
            <person name="Riley R."/>
            <person name="Savchenko A."/>
            <person name="Shiryaev A."/>
            <person name="Soop K."/>
            <person name="Spirin V."/>
            <person name="Szebenyi C."/>
            <person name="Tomsovsky M."/>
            <person name="Tulloss R.E."/>
            <person name="Uehling J."/>
            <person name="Grigoriev I.V."/>
            <person name="Vagvolgyi C."/>
            <person name="Papp T."/>
            <person name="Martin F.M."/>
            <person name="Miettinen O."/>
            <person name="Hibbett D.S."/>
            <person name="Nagy L.G."/>
        </authorList>
    </citation>
    <scope>NUCLEOTIDE SEQUENCE [LARGE SCALE GENOMIC DNA]</scope>
    <source>
        <strain evidence="9 10">CBS 166.37</strain>
    </source>
</reference>
<protein>
    <recommendedName>
        <fullName evidence="1">non-specific serine/threonine protein kinase</fullName>
        <ecNumber evidence="1">2.7.11.1</ecNumber>
    </recommendedName>
</protein>
<evidence type="ECO:0000256" key="6">
    <source>
        <dbReference type="ARBA" id="ARBA00022840"/>
    </source>
</evidence>
<keyword evidence="6" id="KW-0067">ATP-binding</keyword>